<dbReference type="Gene3D" id="1.20.1250.20">
    <property type="entry name" value="MFS general substrate transporter like domains"/>
    <property type="match status" value="2"/>
</dbReference>
<keyword evidence="2 4" id="KW-1133">Transmembrane helix</keyword>
<feature type="domain" description="Major facilitator superfamily (MFS) profile" evidence="5">
    <location>
        <begin position="1"/>
        <end position="420"/>
    </location>
</feature>
<evidence type="ECO:0000313" key="7">
    <source>
        <dbReference type="Proteomes" id="UP000603434"/>
    </source>
</evidence>
<keyword evidence="1 4" id="KW-0812">Transmembrane</keyword>
<dbReference type="GO" id="GO:0022857">
    <property type="term" value="F:transmembrane transporter activity"/>
    <property type="evidence" value="ECO:0007669"/>
    <property type="project" value="InterPro"/>
</dbReference>
<accession>A0A8J6NTP7</accession>
<feature type="transmembrane region" description="Helical" evidence="4">
    <location>
        <begin position="271"/>
        <end position="293"/>
    </location>
</feature>
<dbReference type="EMBL" id="JACNJH010000135">
    <property type="protein sequence ID" value="MBC8361519.1"/>
    <property type="molecule type" value="Genomic_DNA"/>
</dbReference>
<feature type="transmembrane region" description="Helical" evidence="4">
    <location>
        <begin position="363"/>
        <end position="384"/>
    </location>
</feature>
<dbReference type="InterPro" id="IPR011701">
    <property type="entry name" value="MFS"/>
</dbReference>
<keyword evidence="3 4" id="KW-0472">Membrane</keyword>
<comment type="caution">
    <text evidence="6">The sequence shown here is derived from an EMBL/GenBank/DDBJ whole genome shotgun (WGS) entry which is preliminary data.</text>
</comment>
<feature type="transmembrane region" description="Helical" evidence="4">
    <location>
        <begin position="396"/>
        <end position="415"/>
    </location>
</feature>
<dbReference type="InterPro" id="IPR020846">
    <property type="entry name" value="MFS_dom"/>
</dbReference>
<feature type="transmembrane region" description="Helical" evidence="4">
    <location>
        <begin position="94"/>
        <end position="114"/>
    </location>
</feature>
<dbReference type="InterPro" id="IPR036259">
    <property type="entry name" value="MFS_trans_sf"/>
</dbReference>
<feature type="transmembrane region" description="Helical" evidence="4">
    <location>
        <begin position="176"/>
        <end position="202"/>
    </location>
</feature>
<protein>
    <submittedName>
        <fullName evidence="6">OFA family MFS transporter</fullName>
    </submittedName>
</protein>
<gene>
    <name evidence="6" type="ORF">H8E23_08985</name>
</gene>
<proteinExistence type="predicted"/>
<dbReference type="PANTHER" id="PTHR11360:SF304">
    <property type="entry name" value="MFS DOMAIN-CONTAINING PROTEIN"/>
    <property type="match status" value="1"/>
</dbReference>
<dbReference type="PANTHER" id="PTHR11360">
    <property type="entry name" value="MONOCARBOXYLATE TRANSPORTER"/>
    <property type="match status" value="1"/>
</dbReference>
<evidence type="ECO:0000256" key="4">
    <source>
        <dbReference type="SAM" id="Phobius"/>
    </source>
</evidence>
<feature type="transmembrane region" description="Helical" evidence="4">
    <location>
        <begin position="330"/>
        <end position="351"/>
    </location>
</feature>
<feature type="transmembrane region" description="Helical" evidence="4">
    <location>
        <begin position="305"/>
        <end position="324"/>
    </location>
</feature>
<feature type="transmembrane region" description="Helical" evidence="4">
    <location>
        <begin position="244"/>
        <end position="265"/>
    </location>
</feature>
<dbReference type="CDD" id="cd17353">
    <property type="entry name" value="MFS_OFA_like"/>
    <property type="match status" value="1"/>
</dbReference>
<evidence type="ECO:0000256" key="3">
    <source>
        <dbReference type="ARBA" id="ARBA00023136"/>
    </source>
</evidence>
<dbReference type="InterPro" id="IPR050327">
    <property type="entry name" value="Proton-linked_MCT"/>
</dbReference>
<feature type="transmembrane region" description="Helical" evidence="4">
    <location>
        <begin position="20"/>
        <end position="39"/>
    </location>
</feature>
<feature type="transmembrane region" description="Helical" evidence="4">
    <location>
        <begin position="152"/>
        <end position="170"/>
    </location>
</feature>
<organism evidence="6 7">
    <name type="scientific">Candidatus Desulfatibia profunda</name>
    <dbReference type="NCBI Taxonomy" id="2841695"/>
    <lineage>
        <taxon>Bacteria</taxon>
        <taxon>Pseudomonadati</taxon>
        <taxon>Thermodesulfobacteriota</taxon>
        <taxon>Desulfobacteria</taxon>
        <taxon>Desulfobacterales</taxon>
        <taxon>Desulfobacterales incertae sedis</taxon>
        <taxon>Candidatus Desulfatibia</taxon>
    </lineage>
</organism>
<dbReference type="Proteomes" id="UP000603434">
    <property type="component" value="Unassembled WGS sequence"/>
</dbReference>
<sequence length="423" mass="44282">MGKYAEGYNKPVDAIPGRGWATILAGTTINLCLGCLYAWSVWLKYLTDDVYMKAHGWPAALTAEQASNPASLCILIFALLMIPGGKIQDKYGPSVAGTISAIFMGIGMIIAGTAHSYAGILWGFGVGGGIAMGIGYAAPVPATRRWVGPHQVGLMIGITVAGYGGAAFYVSPLIQWLITSYSLSASFLVLGVAYLIVIFIAAQVLKWPEPGYVPPQPVTVAAKKAASSAVDWTAGEMAGTWQMYALIALFCLNTQAGLLIIGHAAKIVKPFLESGFILVAAGGFMNAAGRVGTGKYSDIIGRDKAYMINAAVAAVCLFALPMMIAAKSLVLTFTACMIAYWVYGGGLALMPSYTADFYGPKNLGFNYGLVFIGWGLGAFMPKLAGKIKDATGSYDAAFYVAGGLLILAILIALVTKKPQKAGA</sequence>
<dbReference type="SUPFAM" id="SSF103473">
    <property type="entry name" value="MFS general substrate transporter"/>
    <property type="match status" value="1"/>
</dbReference>
<evidence type="ECO:0000313" key="6">
    <source>
        <dbReference type="EMBL" id="MBC8361519.1"/>
    </source>
</evidence>
<dbReference type="Pfam" id="PF07690">
    <property type="entry name" value="MFS_1"/>
    <property type="match status" value="1"/>
</dbReference>
<evidence type="ECO:0000256" key="2">
    <source>
        <dbReference type="ARBA" id="ARBA00022989"/>
    </source>
</evidence>
<evidence type="ECO:0000259" key="5">
    <source>
        <dbReference type="PROSITE" id="PS50850"/>
    </source>
</evidence>
<feature type="transmembrane region" description="Helical" evidence="4">
    <location>
        <begin position="59"/>
        <end position="82"/>
    </location>
</feature>
<evidence type="ECO:0000256" key="1">
    <source>
        <dbReference type="ARBA" id="ARBA00022692"/>
    </source>
</evidence>
<reference evidence="6 7" key="1">
    <citation type="submission" date="2020-08" db="EMBL/GenBank/DDBJ databases">
        <title>Bridging the membrane lipid divide: bacteria of the FCB group superphylum have the potential to synthesize archaeal ether lipids.</title>
        <authorList>
            <person name="Villanueva L."/>
            <person name="Von Meijenfeldt F.A.B."/>
            <person name="Westbye A.B."/>
            <person name="Yadav S."/>
            <person name="Hopmans E.C."/>
            <person name="Dutilh B.E."/>
            <person name="Sinninghe Damste J.S."/>
        </authorList>
    </citation>
    <scope>NUCLEOTIDE SEQUENCE [LARGE SCALE GENOMIC DNA]</scope>
    <source>
        <strain evidence="6">NIOZ-UU30</strain>
    </source>
</reference>
<dbReference type="AlphaFoldDB" id="A0A8J6NTP7"/>
<dbReference type="PROSITE" id="PS50850">
    <property type="entry name" value="MFS"/>
    <property type="match status" value="1"/>
</dbReference>
<feature type="transmembrane region" description="Helical" evidence="4">
    <location>
        <begin position="120"/>
        <end position="140"/>
    </location>
</feature>
<name>A0A8J6NTP7_9BACT</name>